<dbReference type="RefSeq" id="WP_377599343.1">
    <property type="nucleotide sequence ID" value="NZ_JBHUME010000002.1"/>
</dbReference>
<evidence type="ECO:0000256" key="18">
    <source>
        <dbReference type="ARBA" id="ARBA00049504"/>
    </source>
</evidence>
<dbReference type="PANTHER" id="PTHR34148">
    <property type="entry name" value="ADENOSYLCOBINAMIDE-GDP RIBAZOLETRANSFERASE"/>
    <property type="match status" value="1"/>
</dbReference>
<comment type="caution">
    <text evidence="20">The sequence shown here is derived from an EMBL/GenBank/DDBJ whole genome shotgun (WGS) entry which is preliminary data.</text>
</comment>
<comment type="catalytic activity">
    <reaction evidence="18 19">
        <text>alpha-ribazole 5'-phosphate + adenosylcob(III)inamide-GDP = adenosylcob(III)alamin 5'-phosphate + GMP + H(+)</text>
        <dbReference type="Rhea" id="RHEA:23560"/>
        <dbReference type="ChEBI" id="CHEBI:15378"/>
        <dbReference type="ChEBI" id="CHEBI:57918"/>
        <dbReference type="ChEBI" id="CHEBI:58115"/>
        <dbReference type="ChEBI" id="CHEBI:60487"/>
        <dbReference type="ChEBI" id="CHEBI:60493"/>
        <dbReference type="EC" id="2.7.8.26"/>
    </reaction>
</comment>
<evidence type="ECO:0000256" key="1">
    <source>
        <dbReference type="ARBA" id="ARBA00001946"/>
    </source>
</evidence>
<dbReference type="HAMAP" id="MF_00719">
    <property type="entry name" value="CobS"/>
    <property type="match status" value="1"/>
</dbReference>
<comment type="subcellular location">
    <subcellularLocation>
        <location evidence="2 19">Cell membrane</location>
        <topology evidence="2 19">Multi-pass membrane protein</topology>
    </subcellularLocation>
</comment>
<evidence type="ECO:0000256" key="14">
    <source>
        <dbReference type="ARBA" id="ARBA00025228"/>
    </source>
</evidence>
<comment type="function">
    <text evidence="14 19">Joins adenosylcobinamide-GDP and alpha-ribazole to generate adenosylcobalamin (Ado-cobalamin). Also synthesizes adenosylcobalamin 5'-phosphate from adenosylcobinamide-GDP and alpha-ribazole 5'-phosphate.</text>
</comment>
<dbReference type="PANTHER" id="PTHR34148:SF1">
    <property type="entry name" value="ADENOSYLCOBINAMIDE-GDP RIBAZOLETRANSFERASE"/>
    <property type="match status" value="1"/>
</dbReference>
<dbReference type="InterPro" id="IPR003805">
    <property type="entry name" value="CobS"/>
</dbReference>
<evidence type="ECO:0000256" key="16">
    <source>
        <dbReference type="ARBA" id="ARBA00032853"/>
    </source>
</evidence>
<evidence type="ECO:0000256" key="10">
    <source>
        <dbReference type="ARBA" id="ARBA00022692"/>
    </source>
</evidence>
<comment type="similarity">
    <text evidence="4 19">Belongs to the CobS family.</text>
</comment>
<evidence type="ECO:0000256" key="12">
    <source>
        <dbReference type="ARBA" id="ARBA00022989"/>
    </source>
</evidence>
<comment type="catalytic activity">
    <reaction evidence="17 19">
        <text>alpha-ribazole + adenosylcob(III)inamide-GDP = adenosylcob(III)alamin + GMP + H(+)</text>
        <dbReference type="Rhea" id="RHEA:16049"/>
        <dbReference type="ChEBI" id="CHEBI:10329"/>
        <dbReference type="ChEBI" id="CHEBI:15378"/>
        <dbReference type="ChEBI" id="CHEBI:18408"/>
        <dbReference type="ChEBI" id="CHEBI:58115"/>
        <dbReference type="ChEBI" id="CHEBI:60487"/>
        <dbReference type="EC" id="2.7.8.26"/>
    </reaction>
</comment>
<keyword evidence="12 19" id="KW-1133">Transmembrane helix</keyword>
<evidence type="ECO:0000256" key="17">
    <source>
        <dbReference type="ARBA" id="ARBA00048623"/>
    </source>
</evidence>
<keyword evidence="21" id="KW-1185">Reference proteome</keyword>
<feature type="transmembrane region" description="Helical" evidence="19">
    <location>
        <begin position="134"/>
        <end position="154"/>
    </location>
</feature>
<evidence type="ECO:0000313" key="21">
    <source>
        <dbReference type="Proteomes" id="UP001597541"/>
    </source>
</evidence>
<keyword evidence="9 19" id="KW-0808">Transferase</keyword>
<keyword evidence="13 19" id="KW-0472">Membrane</keyword>
<dbReference type="GO" id="GO:0051073">
    <property type="term" value="F:adenosylcobinamide-GDP ribazoletransferase activity"/>
    <property type="evidence" value="ECO:0007669"/>
    <property type="project" value="UniProtKB-EC"/>
</dbReference>
<protein>
    <recommendedName>
        <fullName evidence="6 19">Adenosylcobinamide-GDP ribazoletransferase</fullName>
        <ecNumber evidence="5 19">2.7.8.26</ecNumber>
    </recommendedName>
    <alternativeName>
        <fullName evidence="16 19">Cobalamin synthase</fullName>
    </alternativeName>
    <alternativeName>
        <fullName evidence="15 19">Cobalamin-5'-phosphate synthase</fullName>
    </alternativeName>
</protein>
<organism evidence="20 21">
    <name type="scientific">Paenibacillus gansuensis</name>
    <dbReference type="NCBI Taxonomy" id="306542"/>
    <lineage>
        <taxon>Bacteria</taxon>
        <taxon>Bacillati</taxon>
        <taxon>Bacillota</taxon>
        <taxon>Bacilli</taxon>
        <taxon>Bacillales</taxon>
        <taxon>Paenibacillaceae</taxon>
        <taxon>Paenibacillus</taxon>
    </lineage>
</organism>
<proteinExistence type="inferred from homology"/>
<name>A0ABW5P9C3_9BACL</name>
<evidence type="ECO:0000256" key="19">
    <source>
        <dbReference type="HAMAP-Rule" id="MF_00719"/>
    </source>
</evidence>
<evidence type="ECO:0000256" key="8">
    <source>
        <dbReference type="ARBA" id="ARBA00022573"/>
    </source>
</evidence>
<dbReference type="Proteomes" id="UP001597541">
    <property type="component" value="Unassembled WGS sequence"/>
</dbReference>
<dbReference type="EC" id="2.7.8.26" evidence="5 19"/>
<evidence type="ECO:0000256" key="7">
    <source>
        <dbReference type="ARBA" id="ARBA00022475"/>
    </source>
</evidence>
<feature type="transmembrane region" description="Helical" evidence="19">
    <location>
        <begin position="188"/>
        <end position="211"/>
    </location>
</feature>
<accession>A0ABW5P9C3</accession>
<gene>
    <name evidence="19 20" type="primary">cobS</name>
    <name evidence="20" type="ORF">ACFSUF_01325</name>
</gene>
<comment type="pathway">
    <text evidence="3 19">Cofactor biosynthesis; adenosylcobalamin biosynthesis; adenosylcobalamin from cob(II)yrinate a,c-diamide: step 7/7.</text>
</comment>
<keyword evidence="7 19" id="KW-1003">Cell membrane</keyword>
<dbReference type="Pfam" id="PF02654">
    <property type="entry name" value="CobS"/>
    <property type="match status" value="1"/>
</dbReference>
<feature type="transmembrane region" description="Helical" evidence="19">
    <location>
        <begin position="61"/>
        <end position="84"/>
    </location>
</feature>
<reference evidence="21" key="1">
    <citation type="journal article" date="2019" name="Int. J. Syst. Evol. Microbiol.">
        <title>The Global Catalogue of Microorganisms (GCM) 10K type strain sequencing project: providing services to taxonomists for standard genome sequencing and annotation.</title>
        <authorList>
            <consortium name="The Broad Institute Genomics Platform"/>
            <consortium name="The Broad Institute Genome Sequencing Center for Infectious Disease"/>
            <person name="Wu L."/>
            <person name="Ma J."/>
        </authorList>
    </citation>
    <scope>NUCLEOTIDE SEQUENCE [LARGE SCALE GENOMIC DNA]</scope>
    <source>
        <strain evidence="21">KCTC 3950</strain>
    </source>
</reference>
<feature type="transmembrane region" description="Helical" evidence="19">
    <location>
        <begin position="32"/>
        <end position="49"/>
    </location>
</feature>
<evidence type="ECO:0000256" key="6">
    <source>
        <dbReference type="ARBA" id="ARBA00015850"/>
    </source>
</evidence>
<dbReference type="EMBL" id="JBHUME010000002">
    <property type="protein sequence ID" value="MFD2611060.1"/>
    <property type="molecule type" value="Genomic_DNA"/>
</dbReference>
<keyword evidence="11 19" id="KW-0460">Magnesium</keyword>
<evidence type="ECO:0000256" key="11">
    <source>
        <dbReference type="ARBA" id="ARBA00022842"/>
    </source>
</evidence>
<feature type="transmembrane region" description="Helical" evidence="19">
    <location>
        <begin position="226"/>
        <end position="246"/>
    </location>
</feature>
<evidence type="ECO:0000256" key="9">
    <source>
        <dbReference type="ARBA" id="ARBA00022679"/>
    </source>
</evidence>
<feature type="transmembrane region" description="Helical" evidence="19">
    <location>
        <begin position="105"/>
        <end position="128"/>
    </location>
</feature>
<evidence type="ECO:0000256" key="15">
    <source>
        <dbReference type="ARBA" id="ARBA00032605"/>
    </source>
</evidence>
<dbReference type="NCBIfam" id="TIGR00317">
    <property type="entry name" value="cobS"/>
    <property type="match status" value="1"/>
</dbReference>
<evidence type="ECO:0000256" key="4">
    <source>
        <dbReference type="ARBA" id="ARBA00010561"/>
    </source>
</evidence>
<evidence type="ECO:0000256" key="5">
    <source>
        <dbReference type="ARBA" id="ARBA00013200"/>
    </source>
</evidence>
<evidence type="ECO:0000256" key="2">
    <source>
        <dbReference type="ARBA" id="ARBA00004651"/>
    </source>
</evidence>
<keyword evidence="10 19" id="KW-0812">Transmembrane</keyword>
<evidence type="ECO:0000313" key="20">
    <source>
        <dbReference type="EMBL" id="MFD2611060.1"/>
    </source>
</evidence>
<keyword evidence="8 19" id="KW-0169">Cobalamin biosynthesis</keyword>
<comment type="cofactor">
    <cofactor evidence="1 19">
        <name>Mg(2+)</name>
        <dbReference type="ChEBI" id="CHEBI:18420"/>
    </cofactor>
</comment>
<sequence>MNSFWHAVSFLTRFPVPSFGSKEGDWERSPRWYAVVGLLLGAALWGLSFPLEYGLGPMAGAATLLAVWIYMTGALHLDGWMDLADGLGSNRSRERMLEIMKDSRVGAMGVVAAVVLLLLKFTALVMVLSLTGPLQSACLLIVPAAGRFLLAVVIRTVPYISSNGLGQGLREGVTASFLTVQGIGLGGLAYVVSGLGAVPMAAAAAAAAWVLTRKVRSALGGYTGDGYGALVEVTETAALLGLVWMLKFI</sequence>
<evidence type="ECO:0000256" key="13">
    <source>
        <dbReference type="ARBA" id="ARBA00023136"/>
    </source>
</evidence>
<evidence type="ECO:0000256" key="3">
    <source>
        <dbReference type="ARBA" id="ARBA00004663"/>
    </source>
</evidence>